<accession>A0A6P1WAR1</accession>
<dbReference type="InterPro" id="IPR012338">
    <property type="entry name" value="Beta-lactam/transpept-like"/>
</dbReference>
<dbReference type="EMBL" id="CP045997">
    <property type="protein sequence ID" value="QHW01060.1"/>
    <property type="molecule type" value="Genomic_DNA"/>
</dbReference>
<dbReference type="InterPro" id="IPR050491">
    <property type="entry name" value="AmpC-like"/>
</dbReference>
<feature type="domain" description="Beta-lactamase-related" evidence="1">
    <location>
        <begin position="34"/>
        <end position="384"/>
    </location>
</feature>
<evidence type="ECO:0000313" key="3">
    <source>
        <dbReference type="Proteomes" id="UP000464577"/>
    </source>
</evidence>
<gene>
    <name evidence="2" type="ORF">GJR95_41190</name>
</gene>
<dbReference type="KEGG" id="senf:GJR95_41190"/>
<dbReference type="PANTHER" id="PTHR46825">
    <property type="entry name" value="D-ALANYL-D-ALANINE-CARBOXYPEPTIDASE/ENDOPEPTIDASE AMPH"/>
    <property type="match status" value="1"/>
</dbReference>
<dbReference type="Pfam" id="PF00144">
    <property type="entry name" value="Beta-lactamase"/>
    <property type="match status" value="1"/>
</dbReference>
<sequence>MITRPGRLVKLSMTVFCLITSLEKVEAQLKYAAIDTTIRAFMIDRKIPGFIAGIVNEKGIEWSNAYGLADLSSNIPMNMDGIMNIGSVSKTFTTMAAMQLWEKGLLDLNADVNRYLDVKIVNPMHSTKPITVFQILTHTSSICDGKAYAASYACGDPQQSLNNWVRETLVAGGRYYNGGDNFTASAPGQEQKYANMPFGLLGLIIEKIAQQPFNIYCKHNIFLPLGMENTGWFLQEIDRSRHITPYAYVTEEDKAELLANRRLYSDQAEFKLGTFVPNCLYSFPNYPDGLLHTSVRELSFYVVALLNGGELNGKRILKKQTVEKMLSLQLADNTHQGLTWHTRALSDGTNLWGHSGGDPGITTFLFFNPIDKIGVITFQNAATGGTFPLIVNKLYNLAKPN</sequence>
<reference evidence="2 3" key="1">
    <citation type="submission" date="2019-11" db="EMBL/GenBank/DDBJ databases">
        <title>Spirosoma endbachense sp. nov., isolated from a natural salt meadow.</title>
        <authorList>
            <person name="Rojas J."/>
            <person name="Ambika Manirajan B."/>
            <person name="Ratering S."/>
            <person name="Suarez C."/>
            <person name="Geissler-Plaum R."/>
            <person name="Schnell S."/>
        </authorList>
    </citation>
    <scope>NUCLEOTIDE SEQUENCE [LARGE SCALE GENOMIC DNA]</scope>
    <source>
        <strain evidence="2 3">I-24</strain>
    </source>
</reference>
<dbReference type="GO" id="GO:0016787">
    <property type="term" value="F:hydrolase activity"/>
    <property type="evidence" value="ECO:0007669"/>
    <property type="project" value="UniProtKB-KW"/>
</dbReference>
<dbReference type="SUPFAM" id="SSF56601">
    <property type="entry name" value="beta-lactamase/transpeptidase-like"/>
    <property type="match status" value="1"/>
</dbReference>
<protein>
    <submittedName>
        <fullName evidence="2">Serine hydrolase</fullName>
    </submittedName>
</protein>
<evidence type="ECO:0000313" key="2">
    <source>
        <dbReference type="EMBL" id="QHW01060.1"/>
    </source>
</evidence>
<dbReference type="InterPro" id="IPR001466">
    <property type="entry name" value="Beta-lactam-related"/>
</dbReference>
<dbReference type="AlphaFoldDB" id="A0A6P1WAR1"/>
<name>A0A6P1WAR1_9BACT</name>
<proteinExistence type="predicted"/>
<organism evidence="2 3">
    <name type="scientific">Spirosoma endbachense</name>
    <dbReference type="NCBI Taxonomy" id="2666025"/>
    <lineage>
        <taxon>Bacteria</taxon>
        <taxon>Pseudomonadati</taxon>
        <taxon>Bacteroidota</taxon>
        <taxon>Cytophagia</taxon>
        <taxon>Cytophagales</taxon>
        <taxon>Cytophagaceae</taxon>
        <taxon>Spirosoma</taxon>
    </lineage>
</organism>
<evidence type="ECO:0000259" key="1">
    <source>
        <dbReference type="Pfam" id="PF00144"/>
    </source>
</evidence>
<dbReference type="Proteomes" id="UP000464577">
    <property type="component" value="Chromosome"/>
</dbReference>
<keyword evidence="3" id="KW-1185">Reference proteome</keyword>
<keyword evidence="2" id="KW-0378">Hydrolase</keyword>
<dbReference type="PANTHER" id="PTHR46825:SF8">
    <property type="entry name" value="BETA-LACTAMASE-RELATED"/>
    <property type="match status" value="1"/>
</dbReference>
<dbReference type="Gene3D" id="3.40.710.10">
    <property type="entry name" value="DD-peptidase/beta-lactamase superfamily"/>
    <property type="match status" value="1"/>
</dbReference>